<evidence type="ECO:0000256" key="2">
    <source>
        <dbReference type="ARBA" id="ARBA00022475"/>
    </source>
</evidence>
<accession>A0ABV6B7A7</accession>
<evidence type="ECO:0000259" key="7">
    <source>
        <dbReference type="PROSITE" id="PS50112"/>
    </source>
</evidence>
<dbReference type="Pfam" id="PF00563">
    <property type="entry name" value="EAL"/>
    <property type="match status" value="1"/>
</dbReference>
<dbReference type="PROSITE" id="PS50887">
    <property type="entry name" value="GGDEF"/>
    <property type="match status" value="1"/>
</dbReference>
<dbReference type="Gene3D" id="3.30.450.20">
    <property type="entry name" value="PAS domain"/>
    <property type="match status" value="2"/>
</dbReference>
<dbReference type="SMART" id="SM00052">
    <property type="entry name" value="EAL"/>
    <property type="match status" value="1"/>
</dbReference>
<dbReference type="InterPro" id="IPR052155">
    <property type="entry name" value="Biofilm_reg_signaling"/>
</dbReference>
<dbReference type="Pfam" id="PF08447">
    <property type="entry name" value="PAS_3"/>
    <property type="match status" value="1"/>
</dbReference>
<dbReference type="CDD" id="cd00130">
    <property type="entry name" value="PAS"/>
    <property type="match status" value="2"/>
</dbReference>
<dbReference type="InterPro" id="IPR035965">
    <property type="entry name" value="PAS-like_dom_sf"/>
</dbReference>
<dbReference type="SUPFAM" id="SSF141868">
    <property type="entry name" value="EAL domain-like"/>
    <property type="match status" value="1"/>
</dbReference>
<dbReference type="SMART" id="SM00267">
    <property type="entry name" value="GGDEF"/>
    <property type="match status" value="1"/>
</dbReference>
<feature type="domain" description="GGDEF" evidence="10">
    <location>
        <begin position="585"/>
        <end position="717"/>
    </location>
</feature>
<keyword evidence="4 6" id="KW-1133">Transmembrane helix</keyword>
<feature type="transmembrane region" description="Helical" evidence="6">
    <location>
        <begin position="160"/>
        <end position="179"/>
    </location>
</feature>
<dbReference type="CDD" id="cd01949">
    <property type="entry name" value="GGDEF"/>
    <property type="match status" value="1"/>
</dbReference>
<evidence type="ECO:0000313" key="12">
    <source>
        <dbReference type="Proteomes" id="UP001589813"/>
    </source>
</evidence>
<keyword evidence="2" id="KW-1003">Cell membrane</keyword>
<dbReference type="PANTHER" id="PTHR44757:SF2">
    <property type="entry name" value="BIOFILM ARCHITECTURE MAINTENANCE PROTEIN MBAA"/>
    <property type="match status" value="1"/>
</dbReference>
<feature type="transmembrane region" description="Helical" evidence="6">
    <location>
        <begin position="53"/>
        <end position="77"/>
    </location>
</feature>
<dbReference type="InterPro" id="IPR043128">
    <property type="entry name" value="Rev_trsase/Diguanyl_cyclase"/>
</dbReference>
<dbReference type="InterPro" id="IPR000160">
    <property type="entry name" value="GGDEF_dom"/>
</dbReference>
<evidence type="ECO:0000313" key="11">
    <source>
        <dbReference type="EMBL" id="MFC0046756.1"/>
    </source>
</evidence>
<dbReference type="InterPro" id="IPR007895">
    <property type="entry name" value="MASE1"/>
</dbReference>
<dbReference type="RefSeq" id="WP_377239332.1">
    <property type="nucleotide sequence ID" value="NZ_JBHLXP010000001.1"/>
</dbReference>
<evidence type="ECO:0000256" key="3">
    <source>
        <dbReference type="ARBA" id="ARBA00022692"/>
    </source>
</evidence>
<feature type="domain" description="PAS" evidence="7">
    <location>
        <begin position="428"/>
        <end position="479"/>
    </location>
</feature>
<sequence>MPLLPPIPALSWFNQHRLLTMVLVCLFHLLLSWLGLQVPFFNEHISLIWPATGFTIAVIWRLGYSYSISIAVSVILLTSLQGLPLASSIALGLGNALGPALAVRLFAVKKLRYQLDNARDLIWFLVFSIGVGTFITSVNGASQLWISGYVSDALWFSTMLAWWFGDSFGVLVFGIPLLCFQRRQWRLLSGWRFWSVLSLSGLTSLLVFWIPGAHLWSPTLLFVPLLVLLWIVLRQGLWASSVNVALITSLAVIGTVQGRGMFVDPEPLQSLFSISSYILVISLFSYLLAFLHQSSERTRDNVNSALQGSGLGIWQLDLQQDQVQFFGQAEVMLGYQAGELGRGFQHWTNLLHPDDAAPTRLALTQHLKGITPLYQIEFRLRHKAGHWVWMLSQGRVVERDAQGRASRMVGSNTDISALKQADLAVSQLKDFYATVLSKVVTGVWVGDARHRLIYVNQGLSRLMSMAETDLLNKQILTDFPEQTLQHFRPFYYRAMHGLTPVRFEALPIQTPGGRQLFLSGWLVPLLKDGSFDGMIGTVDDMTQQRQYEQQILQLAFVDQLTGLPNRAALQDKARDLLAGALQQQQQLAVYHIDLDHFQHINDSMGHDTGDMLLKMVAERLKMLTTAQDLLSRPGGDEFFLIRACRTEHDVLQTAHQLILLMSEAFAVEERMLQVSCSIGIALFPQHGLSFAELQRMADIALYAAKAAGRNRYSLYNPQMSEILHERLQLEHGMRSGLYAGQFSLHYQPVQTLADRQIVSVEALLRWQHPQLGNVSPVRFIPLAEHSGFIVELGEWVLQQALKQLARWRTQGVILRVAVNISTVQLRHPDFLRQLQQALTQHGVAGNQLELELTESVLAEQVEQSRHLLQQIRALGVTLALDDFGTGYSSLAYLKSFPLDKLKIDRSFVRDLLTDPDDRAIVHSVVVLGHSLGMRVVAEGVEDAGQLHQLQQMDVDEVQGYLLSKPLPPEELENWLRRVHSLGLPHLQ</sequence>
<keyword evidence="5 6" id="KW-0472">Membrane</keyword>
<dbReference type="PANTHER" id="PTHR44757">
    <property type="entry name" value="DIGUANYLATE CYCLASE DGCP"/>
    <property type="match status" value="1"/>
</dbReference>
<dbReference type="EMBL" id="JBHLXP010000001">
    <property type="protein sequence ID" value="MFC0046756.1"/>
    <property type="molecule type" value="Genomic_DNA"/>
</dbReference>
<comment type="caution">
    <text evidence="11">The sequence shown here is derived from an EMBL/GenBank/DDBJ whole genome shotgun (WGS) entry which is preliminary data.</text>
</comment>
<name>A0ABV6B7A7_9GAMM</name>
<dbReference type="PROSITE" id="PS50883">
    <property type="entry name" value="EAL"/>
    <property type="match status" value="1"/>
</dbReference>
<proteinExistence type="predicted"/>
<dbReference type="Pfam" id="PF13426">
    <property type="entry name" value="PAS_9"/>
    <property type="match status" value="1"/>
</dbReference>
<evidence type="ECO:0000256" key="1">
    <source>
        <dbReference type="ARBA" id="ARBA00004651"/>
    </source>
</evidence>
<dbReference type="CDD" id="cd01948">
    <property type="entry name" value="EAL"/>
    <property type="match status" value="1"/>
</dbReference>
<dbReference type="InterPro" id="IPR035919">
    <property type="entry name" value="EAL_sf"/>
</dbReference>
<dbReference type="SMART" id="SM00091">
    <property type="entry name" value="PAS"/>
    <property type="match status" value="2"/>
</dbReference>
<evidence type="ECO:0000259" key="9">
    <source>
        <dbReference type="PROSITE" id="PS50883"/>
    </source>
</evidence>
<dbReference type="Proteomes" id="UP001589813">
    <property type="component" value="Unassembled WGS sequence"/>
</dbReference>
<feature type="domain" description="PAC" evidence="8">
    <location>
        <begin position="374"/>
        <end position="427"/>
    </location>
</feature>
<comment type="subcellular location">
    <subcellularLocation>
        <location evidence="1">Cell membrane</location>
        <topology evidence="1">Multi-pass membrane protein</topology>
    </subcellularLocation>
</comment>
<organism evidence="11 12">
    <name type="scientific">Rheinheimera tilapiae</name>
    <dbReference type="NCBI Taxonomy" id="875043"/>
    <lineage>
        <taxon>Bacteria</taxon>
        <taxon>Pseudomonadati</taxon>
        <taxon>Pseudomonadota</taxon>
        <taxon>Gammaproteobacteria</taxon>
        <taxon>Chromatiales</taxon>
        <taxon>Chromatiaceae</taxon>
        <taxon>Rheinheimera</taxon>
    </lineage>
</organism>
<feature type="transmembrane region" description="Helical" evidence="6">
    <location>
        <begin position="120"/>
        <end position="140"/>
    </location>
</feature>
<dbReference type="Gene3D" id="3.20.20.450">
    <property type="entry name" value="EAL domain"/>
    <property type="match status" value="1"/>
</dbReference>
<dbReference type="NCBIfam" id="TIGR00229">
    <property type="entry name" value="sensory_box"/>
    <property type="match status" value="2"/>
</dbReference>
<dbReference type="Pfam" id="PF00990">
    <property type="entry name" value="GGDEF"/>
    <property type="match status" value="1"/>
</dbReference>
<reference evidence="11 12" key="1">
    <citation type="submission" date="2024-09" db="EMBL/GenBank/DDBJ databases">
        <authorList>
            <person name="Sun Q."/>
            <person name="Mori K."/>
        </authorList>
    </citation>
    <scope>NUCLEOTIDE SEQUENCE [LARGE SCALE GENOMIC DNA]</scope>
    <source>
        <strain evidence="11 12">KCTC 23315</strain>
    </source>
</reference>
<gene>
    <name evidence="11" type="ORF">ACFFJP_00470</name>
</gene>
<dbReference type="Gene3D" id="3.30.70.270">
    <property type="match status" value="1"/>
</dbReference>
<keyword evidence="3 6" id="KW-0812">Transmembrane</keyword>
<dbReference type="SUPFAM" id="SSF55785">
    <property type="entry name" value="PYP-like sensor domain (PAS domain)"/>
    <property type="match status" value="2"/>
</dbReference>
<evidence type="ECO:0000256" key="5">
    <source>
        <dbReference type="ARBA" id="ARBA00023136"/>
    </source>
</evidence>
<dbReference type="InterPro" id="IPR001610">
    <property type="entry name" value="PAC"/>
</dbReference>
<dbReference type="PROSITE" id="PS50112">
    <property type="entry name" value="PAS"/>
    <property type="match status" value="1"/>
</dbReference>
<feature type="transmembrane region" description="Helical" evidence="6">
    <location>
        <begin position="270"/>
        <end position="291"/>
    </location>
</feature>
<feature type="domain" description="EAL" evidence="9">
    <location>
        <begin position="726"/>
        <end position="979"/>
    </location>
</feature>
<dbReference type="NCBIfam" id="TIGR00254">
    <property type="entry name" value="GGDEF"/>
    <property type="match status" value="1"/>
</dbReference>
<evidence type="ECO:0000259" key="10">
    <source>
        <dbReference type="PROSITE" id="PS50887"/>
    </source>
</evidence>
<evidence type="ECO:0000256" key="6">
    <source>
        <dbReference type="SAM" id="Phobius"/>
    </source>
</evidence>
<protein>
    <submittedName>
        <fullName evidence="11">EAL domain-containing protein</fullName>
    </submittedName>
</protein>
<feature type="transmembrane region" description="Helical" evidence="6">
    <location>
        <begin position="191"/>
        <end position="210"/>
    </location>
</feature>
<dbReference type="InterPro" id="IPR001633">
    <property type="entry name" value="EAL_dom"/>
</dbReference>
<evidence type="ECO:0000256" key="4">
    <source>
        <dbReference type="ARBA" id="ARBA00022989"/>
    </source>
</evidence>
<dbReference type="SUPFAM" id="SSF55073">
    <property type="entry name" value="Nucleotide cyclase"/>
    <property type="match status" value="1"/>
</dbReference>
<feature type="transmembrane region" description="Helical" evidence="6">
    <location>
        <begin position="89"/>
        <end position="108"/>
    </location>
</feature>
<dbReference type="InterPro" id="IPR029787">
    <property type="entry name" value="Nucleotide_cyclase"/>
</dbReference>
<keyword evidence="12" id="KW-1185">Reference proteome</keyword>
<dbReference type="InterPro" id="IPR000700">
    <property type="entry name" value="PAS-assoc_C"/>
</dbReference>
<dbReference type="SMART" id="SM00086">
    <property type="entry name" value="PAC"/>
    <property type="match status" value="1"/>
</dbReference>
<dbReference type="Pfam" id="PF05231">
    <property type="entry name" value="MASE1"/>
    <property type="match status" value="1"/>
</dbReference>
<evidence type="ECO:0000259" key="8">
    <source>
        <dbReference type="PROSITE" id="PS50113"/>
    </source>
</evidence>
<dbReference type="InterPro" id="IPR000014">
    <property type="entry name" value="PAS"/>
</dbReference>
<dbReference type="PROSITE" id="PS50113">
    <property type="entry name" value="PAC"/>
    <property type="match status" value="1"/>
</dbReference>
<dbReference type="InterPro" id="IPR013655">
    <property type="entry name" value="PAS_fold_3"/>
</dbReference>
<feature type="transmembrane region" description="Helical" evidence="6">
    <location>
        <begin position="20"/>
        <end position="41"/>
    </location>
</feature>